<name>A0A5M6IKJ7_9PROT</name>
<organism evidence="1 2">
    <name type="scientific">Rhodovastum atsumiense</name>
    <dbReference type="NCBI Taxonomy" id="504468"/>
    <lineage>
        <taxon>Bacteria</taxon>
        <taxon>Pseudomonadati</taxon>
        <taxon>Pseudomonadota</taxon>
        <taxon>Alphaproteobacteria</taxon>
        <taxon>Acetobacterales</taxon>
        <taxon>Acetobacteraceae</taxon>
        <taxon>Rhodovastum</taxon>
    </lineage>
</organism>
<reference evidence="1 2" key="1">
    <citation type="submission" date="2019-09" db="EMBL/GenBank/DDBJ databases">
        <title>Genome sequence of Rhodovastum atsumiense, a diverse member of the Acetobacteraceae family of non-sulfur purple photosynthetic bacteria.</title>
        <authorList>
            <person name="Meyer T."/>
            <person name="Kyndt J."/>
        </authorList>
    </citation>
    <scope>NUCLEOTIDE SEQUENCE [LARGE SCALE GENOMIC DNA]</scope>
    <source>
        <strain evidence="1 2">DSM 21279</strain>
    </source>
</reference>
<dbReference type="OrthoDB" id="9805247at2"/>
<dbReference type="PANTHER" id="PTHR39166:SF1">
    <property type="entry name" value="BLL1166 PROTEIN"/>
    <property type="match status" value="1"/>
</dbReference>
<dbReference type="Pfam" id="PF06042">
    <property type="entry name" value="NTP_transf_6"/>
    <property type="match status" value="1"/>
</dbReference>
<keyword evidence="1" id="KW-0808">Transferase</keyword>
<evidence type="ECO:0000313" key="2">
    <source>
        <dbReference type="Proteomes" id="UP000325255"/>
    </source>
</evidence>
<dbReference type="AlphaFoldDB" id="A0A5M6IKJ7"/>
<keyword evidence="2" id="KW-1185">Reference proteome</keyword>
<protein>
    <submittedName>
        <fullName evidence="1">Nucleotidyltransferase family protein</fullName>
    </submittedName>
</protein>
<dbReference type="GO" id="GO:0016740">
    <property type="term" value="F:transferase activity"/>
    <property type="evidence" value="ECO:0007669"/>
    <property type="project" value="UniProtKB-KW"/>
</dbReference>
<sequence length="185" mass="21232">MEAASRVERIIRADPLRWHILGVVRDLRLPDCWIGAGFVRNAVWDRLHRRTASPLAGDVDVVWHDLRRDDPREDERHEALLRAVEPGIVWSVRNQARMHGRNGDAPYASVRDAMRFWPETATAVAVRRDGLEGFEIAAPYGLDDLLNLVLRPTPPFAQARRSVYAARLHAKRWQALWPLLRQAEA</sequence>
<accession>A0A5M6IKJ7</accession>
<dbReference type="InterPro" id="IPR009267">
    <property type="entry name" value="NTP_transf_6"/>
</dbReference>
<dbReference type="EMBL" id="VWPK01000068">
    <property type="protein sequence ID" value="KAA5608783.1"/>
    <property type="molecule type" value="Genomic_DNA"/>
</dbReference>
<evidence type="ECO:0000313" key="1">
    <source>
        <dbReference type="EMBL" id="KAA5608783.1"/>
    </source>
</evidence>
<dbReference type="PANTHER" id="PTHR39166">
    <property type="entry name" value="BLL1166 PROTEIN"/>
    <property type="match status" value="1"/>
</dbReference>
<comment type="caution">
    <text evidence="1">The sequence shown here is derived from an EMBL/GenBank/DDBJ whole genome shotgun (WGS) entry which is preliminary data.</text>
</comment>
<dbReference type="Proteomes" id="UP000325255">
    <property type="component" value="Unassembled WGS sequence"/>
</dbReference>
<gene>
    <name evidence="1" type="ORF">F1189_27465</name>
</gene>
<dbReference type="RefSeq" id="WP_150045023.1">
    <property type="nucleotide sequence ID" value="NZ_OW485601.1"/>
</dbReference>
<proteinExistence type="predicted"/>